<dbReference type="Gene3D" id="3.40.50.300">
    <property type="entry name" value="P-loop containing nucleotide triphosphate hydrolases"/>
    <property type="match status" value="1"/>
</dbReference>
<dbReference type="Proteomes" id="UP000003288">
    <property type="component" value="Unassembled WGS sequence"/>
</dbReference>
<dbReference type="InterPro" id="IPR008868">
    <property type="entry name" value="TniB"/>
</dbReference>
<dbReference type="RefSeq" id="WP_007474450.1">
    <property type="nucleotide sequence ID" value="NZ_ABCJ01000004.1"/>
</dbReference>
<comment type="caution">
    <text evidence="1">The sequence shown here is derived from an EMBL/GenBank/DDBJ whole genome shotgun (WGS) entry which is preliminary data.</text>
</comment>
<organism evidence="1 2">
    <name type="scientific">Caminibacter mediatlanticus TB-2</name>
    <dbReference type="NCBI Taxonomy" id="391592"/>
    <lineage>
        <taxon>Bacteria</taxon>
        <taxon>Pseudomonadati</taxon>
        <taxon>Campylobacterota</taxon>
        <taxon>Epsilonproteobacteria</taxon>
        <taxon>Nautiliales</taxon>
        <taxon>Nautiliaceae</taxon>
        <taxon>Caminibacter</taxon>
    </lineage>
</organism>
<protein>
    <submittedName>
        <fullName evidence="1">TniB</fullName>
    </submittedName>
</protein>
<gene>
    <name evidence="1" type="ORF">CMTB2_04787</name>
</gene>
<evidence type="ECO:0000313" key="2">
    <source>
        <dbReference type="Proteomes" id="UP000003288"/>
    </source>
</evidence>
<proteinExistence type="predicted"/>
<dbReference type="Pfam" id="PF05621">
    <property type="entry name" value="TniB"/>
    <property type="match status" value="1"/>
</dbReference>
<dbReference type="InterPro" id="IPR027417">
    <property type="entry name" value="P-loop_NTPase"/>
</dbReference>
<dbReference type="EMBL" id="ABCJ01000004">
    <property type="protein sequence ID" value="EDM23572.1"/>
    <property type="molecule type" value="Genomic_DNA"/>
</dbReference>
<name>A0AAI9AHF2_9BACT</name>
<sequence length="303" mass="35507">MTQKEHLKRLPEFVRELVLEGSDEDRLKYLNDRPVFIKHNKYKKLEQKLDELLYTPESNRIRSLLLVGNSNNGKTEMVLKYQEERNNLDIESDKVEYNVMYIQSTNRASIHELYDSIFIELTVPYSKNESIVEREQKIKYYFDRFGIKMLIIDEIQNALIGSITKQKEFMAGIKNLSNILKKPIVLIGTPKGVSLVYNDHQLKSRFVPTKINNWKFDRDYLSLLASIELILPLKKPSLIYKDEKFAKEILELSDGLIGDIMNIMQLLAKYAIENGDEQIKRSMLPKINYIPAYEREGTYADEI</sequence>
<evidence type="ECO:0000313" key="1">
    <source>
        <dbReference type="EMBL" id="EDM23572.1"/>
    </source>
</evidence>
<reference evidence="1 2" key="1">
    <citation type="journal article" date="2011" name="Stand. Genomic Sci.">
        <title>Draft genome sequence of Caminibacter mediatlanticus strain TB-2, an epsilonproteobacterium isolated from a deep-sea hydrothermal vent.</title>
        <authorList>
            <person name="Giovannelli D."/>
            <person name="Ferriera S."/>
            <person name="Johnson J."/>
            <person name="Kravitz S."/>
            <person name="Perez-Rodriguez I."/>
            <person name="Ricci J."/>
            <person name="O'Brien C."/>
            <person name="Voordeckers J.W."/>
            <person name="Bini E."/>
            <person name="Vetriani C."/>
        </authorList>
    </citation>
    <scope>NUCLEOTIDE SEQUENCE [LARGE SCALE GENOMIC DNA]</scope>
    <source>
        <strain evidence="1 2">TB-2</strain>
    </source>
</reference>
<dbReference type="AlphaFoldDB" id="A0AAI9AHF2"/>
<accession>A0AAI9AHF2</accession>
<dbReference type="SUPFAM" id="SSF52540">
    <property type="entry name" value="P-loop containing nucleoside triphosphate hydrolases"/>
    <property type="match status" value="1"/>
</dbReference>